<dbReference type="STRING" id="34004.SAMN04488021_1325"/>
<dbReference type="EMBL" id="FOPU01000032">
    <property type="protein sequence ID" value="SFH75676.1"/>
    <property type="molecule type" value="Genomic_DNA"/>
</dbReference>
<gene>
    <name evidence="2" type="ORF">SAMN04488021_1325</name>
</gene>
<sequence length="144" mass="16396">METGVLPLNLAIQISKTDAKGAQKALMDAYTQNKLRGRKLTLVRRLIQQREQRGPQLRHNPFGRRDGAKRALTSEGLVRAYQQEATRQKLLIKKAELTQGRLMFVREAFRKLRTDEHFMTLLRAEGLETMPGDLAKAVTDGRPT</sequence>
<dbReference type="Proteomes" id="UP000183635">
    <property type="component" value="Unassembled WGS sequence"/>
</dbReference>
<dbReference type="AlphaFoldDB" id="A0A1I3CMX4"/>
<organism evidence="2 3">
    <name type="scientific">Paracoccus aminovorans</name>
    <dbReference type="NCBI Taxonomy" id="34004"/>
    <lineage>
        <taxon>Bacteria</taxon>
        <taxon>Pseudomonadati</taxon>
        <taxon>Pseudomonadota</taxon>
        <taxon>Alphaproteobacteria</taxon>
        <taxon>Rhodobacterales</taxon>
        <taxon>Paracoccaceae</taxon>
        <taxon>Paracoccus</taxon>
    </lineage>
</organism>
<reference evidence="2 3" key="1">
    <citation type="submission" date="2016-10" db="EMBL/GenBank/DDBJ databases">
        <authorList>
            <person name="de Groot N.N."/>
        </authorList>
    </citation>
    <scope>NUCLEOTIDE SEQUENCE [LARGE SCALE GENOMIC DNA]</scope>
    <source>
        <strain evidence="2 3">DSM 8537</strain>
    </source>
</reference>
<dbReference type="Pfam" id="PF07506">
    <property type="entry name" value="RepB"/>
    <property type="match status" value="1"/>
</dbReference>
<dbReference type="InterPro" id="IPR011111">
    <property type="entry name" value="Plasmid_RepB"/>
</dbReference>
<evidence type="ECO:0000259" key="1">
    <source>
        <dbReference type="Pfam" id="PF07506"/>
    </source>
</evidence>
<protein>
    <submittedName>
        <fullName evidence="2">RepB plasmid partitioning protein</fullName>
    </submittedName>
</protein>
<keyword evidence="3" id="KW-1185">Reference proteome</keyword>
<accession>A0A1I3CMX4</accession>
<feature type="domain" description="RepB plasmid partition" evidence="1">
    <location>
        <begin position="2"/>
        <end position="118"/>
    </location>
</feature>
<proteinExistence type="predicted"/>
<evidence type="ECO:0000313" key="3">
    <source>
        <dbReference type="Proteomes" id="UP000183635"/>
    </source>
</evidence>
<evidence type="ECO:0000313" key="2">
    <source>
        <dbReference type="EMBL" id="SFH75676.1"/>
    </source>
</evidence>
<name>A0A1I3CMX4_9RHOB</name>